<dbReference type="Gene3D" id="3.40.50.150">
    <property type="entry name" value="Vaccinia Virus protein VP39"/>
    <property type="match status" value="1"/>
</dbReference>
<dbReference type="EC" id="2.1.1.80" evidence="2"/>
<feature type="domain" description="CheR-type methyltransferase" evidence="6">
    <location>
        <begin position="35"/>
        <end position="302"/>
    </location>
</feature>
<keyword evidence="8" id="KW-1185">Reference proteome</keyword>
<dbReference type="GO" id="GO:0032259">
    <property type="term" value="P:methylation"/>
    <property type="evidence" value="ECO:0007669"/>
    <property type="project" value="UniProtKB-KW"/>
</dbReference>
<protein>
    <recommendedName>
        <fullName evidence="2">protein-glutamate O-methyltransferase</fullName>
        <ecNumber evidence="2">2.1.1.80</ecNumber>
    </recommendedName>
</protein>
<dbReference type="GO" id="GO:0008983">
    <property type="term" value="F:protein-glutamate O-methyltransferase activity"/>
    <property type="evidence" value="ECO:0007669"/>
    <property type="project" value="UniProtKB-EC"/>
</dbReference>
<evidence type="ECO:0000256" key="4">
    <source>
        <dbReference type="ARBA" id="ARBA00022679"/>
    </source>
</evidence>
<evidence type="ECO:0000256" key="1">
    <source>
        <dbReference type="ARBA" id="ARBA00001541"/>
    </source>
</evidence>
<dbReference type="InterPro" id="IPR000780">
    <property type="entry name" value="CheR_MeTrfase"/>
</dbReference>
<dbReference type="SUPFAM" id="SSF47757">
    <property type="entry name" value="Chemotaxis receptor methyltransferase CheR, N-terminal domain"/>
    <property type="match status" value="1"/>
</dbReference>
<comment type="catalytic activity">
    <reaction evidence="1">
        <text>L-glutamyl-[protein] + S-adenosyl-L-methionine = [protein]-L-glutamate 5-O-methyl ester + S-adenosyl-L-homocysteine</text>
        <dbReference type="Rhea" id="RHEA:24452"/>
        <dbReference type="Rhea" id="RHEA-COMP:10208"/>
        <dbReference type="Rhea" id="RHEA-COMP:10311"/>
        <dbReference type="ChEBI" id="CHEBI:29973"/>
        <dbReference type="ChEBI" id="CHEBI:57856"/>
        <dbReference type="ChEBI" id="CHEBI:59789"/>
        <dbReference type="ChEBI" id="CHEBI:82795"/>
        <dbReference type="EC" id="2.1.1.80"/>
    </reaction>
</comment>
<dbReference type="EMBL" id="AE017180">
    <property type="protein sequence ID" value="AAR36586.1"/>
    <property type="molecule type" value="Genomic_DNA"/>
</dbReference>
<reference evidence="7 8" key="1">
    <citation type="journal article" date="2003" name="Science">
        <title>Genome of Geobacter sulfurreducens: metal reduction in subsurface environments.</title>
        <authorList>
            <person name="Methe B.A."/>
            <person name="Nelson K.E."/>
            <person name="Eisen J.A."/>
            <person name="Paulsen I.T."/>
            <person name="Nelson W."/>
            <person name="Heidelberg J.F."/>
            <person name="Wu D."/>
            <person name="Wu M."/>
            <person name="Ward N."/>
            <person name="Beanan M.J."/>
            <person name="Dodson R.J."/>
            <person name="Madupu R."/>
            <person name="Brinkac L.M."/>
            <person name="Daugherty S.C."/>
            <person name="DeBoy R.T."/>
            <person name="Durkin A.S."/>
            <person name="Gwinn M."/>
            <person name="Kolonay J.F."/>
            <person name="Sullivan S.A."/>
            <person name="Haft D.H."/>
            <person name="Selengut J."/>
            <person name="Davidsen T.M."/>
            <person name="Zafar N."/>
            <person name="White O."/>
            <person name="Tran B."/>
            <person name="Romero C."/>
            <person name="Forberger H.A."/>
            <person name="Weidman J."/>
            <person name="Khouri H."/>
            <person name="Feldblyum T.V."/>
            <person name="Utterback T.R."/>
            <person name="Van Aken S.E."/>
            <person name="Lovley D.R."/>
            <person name="Fraser C.M."/>
        </authorList>
    </citation>
    <scope>NUCLEOTIDE SEQUENCE [LARGE SCALE GENOMIC DNA]</scope>
    <source>
        <strain evidence="8">ATCC 51573 / DSM 12127 / PCA</strain>
    </source>
</reference>
<dbReference type="AlphaFoldDB" id="Q747S0"/>
<dbReference type="eggNOG" id="COG1352">
    <property type="taxonomic scope" value="Bacteria"/>
</dbReference>
<dbReference type="EnsemblBacteria" id="AAR36586">
    <property type="protein sequence ID" value="AAR36586"/>
    <property type="gene ID" value="GSU3195"/>
</dbReference>
<keyword evidence="5" id="KW-0949">S-adenosyl-L-methionine</keyword>
<name>Q747S0_GEOSL</name>
<dbReference type="InterPro" id="IPR029063">
    <property type="entry name" value="SAM-dependent_MTases_sf"/>
</dbReference>
<dbReference type="PROSITE" id="PS50123">
    <property type="entry name" value="CHER"/>
    <property type="match status" value="1"/>
</dbReference>
<dbReference type="Pfam" id="PF03705">
    <property type="entry name" value="CheR_N"/>
    <property type="match status" value="1"/>
</dbReference>
<evidence type="ECO:0000313" key="8">
    <source>
        <dbReference type="Proteomes" id="UP000000577"/>
    </source>
</evidence>
<dbReference type="Proteomes" id="UP000000577">
    <property type="component" value="Chromosome"/>
</dbReference>
<dbReference type="InterPro" id="IPR022641">
    <property type="entry name" value="CheR_N"/>
</dbReference>
<dbReference type="SMR" id="Q747S0"/>
<evidence type="ECO:0000256" key="3">
    <source>
        <dbReference type="ARBA" id="ARBA00022603"/>
    </source>
</evidence>
<dbReference type="STRING" id="243231.GSU3195"/>
<dbReference type="InterPro" id="IPR022642">
    <property type="entry name" value="CheR_C"/>
</dbReference>
<dbReference type="SUPFAM" id="SSF53335">
    <property type="entry name" value="S-adenosyl-L-methionine-dependent methyltransferases"/>
    <property type="match status" value="1"/>
</dbReference>
<proteinExistence type="predicted"/>
<dbReference type="SMART" id="SM00138">
    <property type="entry name" value="MeTrc"/>
    <property type="match status" value="1"/>
</dbReference>
<dbReference type="PANTHER" id="PTHR24422:SF19">
    <property type="entry name" value="CHEMOTAXIS PROTEIN METHYLTRANSFERASE"/>
    <property type="match status" value="1"/>
</dbReference>
<dbReference type="PANTHER" id="PTHR24422">
    <property type="entry name" value="CHEMOTAXIS PROTEIN METHYLTRANSFERASE"/>
    <property type="match status" value="1"/>
</dbReference>
<sequence length="307" mass="35346">MLSVERRINHHMINRHMNEHRRVSIPPEEPAGGFSDTAFSRIRDILCTRRNFDIASYKDKYIKRRISIRIRATRAATVDDYCDLLQRSEEELDLLVKGLTIHVSQFFRNRSTFEKLGTEVFPALFARLRAEGREHLTLWSAGCAGGEEPFTLALILAERFAKELEEFKVSIVATDIDDGILEAAQQGMYGHERLQEAPAHVLDRHFCRNGDKYCLSPAIRGMVEFRRGDLFDTGNHVESDLILCRNVLIYFERREQERILLGLSNALTQGGILILGKAETLVGELRRRFGTICPVERIYTKNRFSVY</sequence>
<dbReference type="InParanoid" id="Q747S0"/>
<reference evidence="7 8" key="2">
    <citation type="journal article" date="2012" name="BMC Genomics">
        <title>Comparative genomic analysis of Geobacter sulfurreducens KN400, a strain with enhanced capacity for extracellular electron transfer and electricity production.</title>
        <authorList>
            <person name="Butler J.E."/>
            <person name="Young N.D."/>
            <person name="Aklujkar M."/>
            <person name="Lovley D.R."/>
        </authorList>
    </citation>
    <scope>NUCLEOTIDE SEQUENCE [LARGE SCALE GENOMIC DNA]</scope>
    <source>
        <strain evidence="8">ATCC 51573 / DSM 12127 / PCA</strain>
    </source>
</reference>
<dbReference type="GO" id="GO:0008276">
    <property type="term" value="F:protein methyltransferase activity"/>
    <property type="evidence" value="ECO:0000318"/>
    <property type="project" value="GO_Central"/>
</dbReference>
<dbReference type="PATRIC" id="fig|243231.5.peg.3219"/>
<dbReference type="OrthoDB" id="9786165at2"/>
<dbReference type="Gene3D" id="1.10.155.10">
    <property type="entry name" value="Chemotaxis receptor methyltransferase CheR, N-terminal domain"/>
    <property type="match status" value="1"/>
</dbReference>
<gene>
    <name evidence="7" type="primary">cheR44H</name>
    <name evidence="7" type="ordered locus">GSU3195</name>
</gene>
<evidence type="ECO:0000256" key="2">
    <source>
        <dbReference type="ARBA" id="ARBA00012534"/>
    </source>
</evidence>
<keyword evidence="4" id="KW-0808">Transferase</keyword>
<accession>Q747S0</accession>
<dbReference type="PRINTS" id="PR00996">
    <property type="entry name" value="CHERMTFRASE"/>
</dbReference>
<evidence type="ECO:0000256" key="5">
    <source>
        <dbReference type="ARBA" id="ARBA00022691"/>
    </source>
</evidence>
<dbReference type="Pfam" id="PF01739">
    <property type="entry name" value="CheR"/>
    <property type="match status" value="1"/>
</dbReference>
<organism evidence="7 8">
    <name type="scientific">Geobacter sulfurreducens (strain ATCC 51573 / DSM 12127 / PCA)</name>
    <dbReference type="NCBI Taxonomy" id="243231"/>
    <lineage>
        <taxon>Bacteria</taxon>
        <taxon>Pseudomonadati</taxon>
        <taxon>Thermodesulfobacteriota</taxon>
        <taxon>Desulfuromonadia</taxon>
        <taxon>Geobacterales</taxon>
        <taxon>Geobacteraceae</taxon>
        <taxon>Geobacter</taxon>
    </lineage>
</organism>
<dbReference type="InterPro" id="IPR050903">
    <property type="entry name" value="Bact_Chemotaxis_MeTrfase"/>
</dbReference>
<dbReference type="InterPro" id="IPR036804">
    <property type="entry name" value="CheR_N_sf"/>
</dbReference>
<evidence type="ECO:0000313" key="7">
    <source>
        <dbReference type="EMBL" id="AAR36586.1"/>
    </source>
</evidence>
<dbReference type="HOGENOM" id="CLU_025854_1_1_7"/>
<dbReference type="KEGG" id="gsu:GSU3195"/>
<evidence type="ECO:0000259" key="6">
    <source>
        <dbReference type="PROSITE" id="PS50123"/>
    </source>
</evidence>
<keyword evidence="3 7" id="KW-0489">Methyltransferase</keyword>